<protein>
    <submittedName>
        <fullName evidence="1">Uncharacterized protein</fullName>
    </submittedName>
</protein>
<evidence type="ECO:0000313" key="2">
    <source>
        <dbReference type="Proteomes" id="UP000324222"/>
    </source>
</evidence>
<comment type="caution">
    <text evidence="1">The sequence shown here is derived from an EMBL/GenBank/DDBJ whole genome shotgun (WGS) entry which is preliminary data.</text>
</comment>
<dbReference type="EMBL" id="VSRR010007984">
    <property type="protein sequence ID" value="MPC47888.1"/>
    <property type="molecule type" value="Genomic_DNA"/>
</dbReference>
<proteinExistence type="predicted"/>
<accession>A0A5B7FSF4</accession>
<dbReference type="AlphaFoldDB" id="A0A5B7FSF4"/>
<organism evidence="1 2">
    <name type="scientific">Portunus trituberculatus</name>
    <name type="common">Swimming crab</name>
    <name type="synonym">Neptunus trituberculatus</name>
    <dbReference type="NCBI Taxonomy" id="210409"/>
    <lineage>
        <taxon>Eukaryota</taxon>
        <taxon>Metazoa</taxon>
        <taxon>Ecdysozoa</taxon>
        <taxon>Arthropoda</taxon>
        <taxon>Crustacea</taxon>
        <taxon>Multicrustacea</taxon>
        <taxon>Malacostraca</taxon>
        <taxon>Eumalacostraca</taxon>
        <taxon>Eucarida</taxon>
        <taxon>Decapoda</taxon>
        <taxon>Pleocyemata</taxon>
        <taxon>Brachyura</taxon>
        <taxon>Eubrachyura</taxon>
        <taxon>Portunoidea</taxon>
        <taxon>Portunidae</taxon>
        <taxon>Portuninae</taxon>
        <taxon>Portunus</taxon>
    </lineage>
</organism>
<sequence>MATVRKKLNDTVASRNDDTARGYATSGYNTLLHRNDETIRGNATSVYALFKTNIN</sequence>
<evidence type="ECO:0000313" key="1">
    <source>
        <dbReference type="EMBL" id="MPC47888.1"/>
    </source>
</evidence>
<reference evidence="1 2" key="1">
    <citation type="submission" date="2019-05" db="EMBL/GenBank/DDBJ databases">
        <title>Another draft genome of Portunus trituberculatus and its Hox gene families provides insights of decapod evolution.</title>
        <authorList>
            <person name="Jeong J.-H."/>
            <person name="Song I."/>
            <person name="Kim S."/>
            <person name="Choi T."/>
            <person name="Kim D."/>
            <person name="Ryu S."/>
            <person name="Kim W."/>
        </authorList>
    </citation>
    <scope>NUCLEOTIDE SEQUENCE [LARGE SCALE GENOMIC DNA]</scope>
    <source>
        <tissue evidence="1">Muscle</tissue>
    </source>
</reference>
<dbReference type="Proteomes" id="UP000324222">
    <property type="component" value="Unassembled WGS sequence"/>
</dbReference>
<gene>
    <name evidence="1" type="ORF">E2C01_041649</name>
</gene>
<keyword evidence="2" id="KW-1185">Reference proteome</keyword>
<name>A0A5B7FSF4_PORTR</name>